<dbReference type="Gramene" id="EOY32904">
    <property type="protein sequence ID" value="EOY32904"/>
    <property type="gene ID" value="TCM_040928"/>
</dbReference>
<feature type="signal peptide" evidence="1">
    <location>
        <begin position="1"/>
        <end position="17"/>
    </location>
</feature>
<gene>
    <name evidence="2" type="ORF">TCM_040928</name>
</gene>
<keyword evidence="3" id="KW-1185">Reference proteome</keyword>
<evidence type="ECO:0000313" key="3">
    <source>
        <dbReference type="Proteomes" id="UP000026915"/>
    </source>
</evidence>
<feature type="chain" id="PRO_5001599522" evidence="1">
    <location>
        <begin position="18"/>
        <end position="44"/>
    </location>
</feature>
<feature type="non-terminal residue" evidence="2">
    <location>
        <position position="1"/>
    </location>
</feature>
<dbReference type="AlphaFoldDB" id="A0A061GZE7"/>
<protein>
    <submittedName>
        <fullName evidence="2">Uncharacterized protein isoform 2</fullName>
    </submittedName>
</protein>
<dbReference type="InParanoid" id="A0A061GZE7"/>
<dbReference type="EMBL" id="CM001887">
    <property type="protein sequence ID" value="EOY32904.1"/>
    <property type="molecule type" value="Genomic_DNA"/>
</dbReference>
<dbReference type="Proteomes" id="UP000026915">
    <property type="component" value="Chromosome 9"/>
</dbReference>
<evidence type="ECO:0000256" key="1">
    <source>
        <dbReference type="SAM" id="SignalP"/>
    </source>
</evidence>
<proteinExistence type="predicted"/>
<organism evidence="2 3">
    <name type="scientific">Theobroma cacao</name>
    <name type="common">Cacao</name>
    <name type="synonym">Cocoa</name>
    <dbReference type="NCBI Taxonomy" id="3641"/>
    <lineage>
        <taxon>Eukaryota</taxon>
        <taxon>Viridiplantae</taxon>
        <taxon>Streptophyta</taxon>
        <taxon>Embryophyta</taxon>
        <taxon>Tracheophyta</taxon>
        <taxon>Spermatophyta</taxon>
        <taxon>Magnoliopsida</taxon>
        <taxon>eudicotyledons</taxon>
        <taxon>Gunneridae</taxon>
        <taxon>Pentapetalae</taxon>
        <taxon>rosids</taxon>
        <taxon>malvids</taxon>
        <taxon>Malvales</taxon>
        <taxon>Malvaceae</taxon>
        <taxon>Byttnerioideae</taxon>
        <taxon>Theobroma</taxon>
    </lineage>
</organism>
<reference evidence="2 3" key="1">
    <citation type="journal article" date="2013" name="Genome Biol.">
        <title>The genome sequence of the most widely cultivated cacao type and its use to identify candidate genes regulating pod color.</title>
        <authorList>
            <person name="Motamayor J.C."/>
            <person name="Mockaitis K."/>
            <person name="Schmutz J."/>
            <person name="Haiminen N."/>
            <person name="Iii D.L."/>
            <person name="Cornejo O."/>
            <person name="Findley S.D."/>
            <person name="Zheng P."/>
            <person name="Utro F."/>
            <person name="Royaert S."/>
            <person name="Saski C."/>
            <person name="Jenkins J."/>
            <person name="Podicheti R."/>
            <person name="Zhao M."/>
            <person name="Scheffler B.E."/>
            <person name="Stack J.C."/>
            <person name="Feltus F.A."/>
            <person name="Mustiga G.M."/>
            <person name="Amores F."/>
            <person name="Phillips W."/>
            <person name="Marelli J.P."/>
            <person name="May G.D."/>
            <person name="Shapiro H."/>
            <person name="Ma J."/>
            <person name="Bustamante C.D."/>
            <person name="Schnell R.J."/>
            <person name="Main D."/>
            <person name="Gilbert D."/>
            <person name="Parida L."/>
            <person name="Kuhn D.N."/>
        </authorList>
    </citation>
    <scope>NUCLEOTIDE SEQUENCE [LARGE SCALE GENOMIC DNA]</scope>
    <source>
        <strain evidence="3">cv. Matina 1-6</strain>
    </source>
</reference>
<dbReference type="HOGENOM" id="CLU_3227487_0_0_1"/>
<keyword evidence="1" id="KW-0732">Signal</keyword>
<name>A0A061GZE7_THECC</name>
<evidence type="ECO:0000313" key="2">
    <source>
        <dbReference type="EMBL" id="EOY32904.1"/>
    </source>
</evidence>
<sequence length="44" mass="4876">IFSLLLLSLHLFQPHCSLPPFLAPPIATTSLLSTFPEREQALKS</sequence>
<accession>A0A061GZE7</accession>
<feature type="non-terminal residue" evidence="2">
    <location>
        <position position="44"/>
    </location>
</feature>